<dbReference type="InterPro" id="IPR001387">
    <property type="entry name" value="Cro/C1-type_HTH"/>
</dbReference>
<reference evidence="2 3" key="1">
    <citation type="submission" date="2019-06" db="EMBL/GenBank/DDBJ databases">
        <title>Draft genome sequences of 15 bacterial species constituting the stable defined intestinal microbiota of the GM15 gnotobiotic mouse model.</title>
        <authorList>
            <person name="Elie C."/>
            <person name="Mathieu A."/>
            <person name="Saliou A."/>
            <person name="Darnaud M."/>
            <person name="Leulier F."/>
            <person name="Tamellini A."/>
        </authorList>
    </citation>
    <scope>NUCLEOTIDE SEQUENCE [LARGE SCALE GENOMIC DNA]</scope>
    <source>
        <strain evidence="2 3">JM4-15</strain>
    </source>
</reference>
<evidence type="ECO:0000313" key="3">
    <source>
        <dbReference type="Proteomes" id="UP000462501"/>
    </source>
</evidence>
<sequence length="114" mass="12970">MATVKDCPGFETFGEDVRDGREAQGMTRKALAEEVSVSTRYLANIELGLIIPSVPVMLRLIQICHLPVERYFNPALIQENSEVRQRVRHKMQLCPEKYLPIVEATLDGAIRMKE</sequence>
<dbReference type="AlphaFoldDB" id="A0A845SUL2"/>
<dbReference type="Gene3D" id="1.10.260.40">
    <property type="entry name" value="lambda repressor-like DNA-binding domains"/>
    <property type="match status" value="1"/>
</dbReference>
<organism evidence="2 3">
    <name type="scientific">Anaerotruncus colihominis</name>
    <dbReference type="NCBI Taxonomy" id="169435"/>
    <lineage>
        <taxon>Bacteria</taxon>
        <taxon>Bacillati</taxon>
        <taxon>Bacillota</taxon>
        <taxon>Clostridia</taxon>
        <taxon>Eubacteriales</taxon>
        <taxon>Oscillospiraceae</taxon>
        <taxon>Anaerotruncus</taxon>
    </lineage>
</organism>
<dbReference type="Proteomes" id="UP000462501">
    <property type="component" value="Unassembled WGS sequence"/>
</dbReference>
<name>A0A845SUL2_9FIRM</name>
<feature type="domain" description="HTH cro/C1-type" evidence="1">
    <location>
        <begin position="17"/>
        <end position="71"/>
    </location>
</feature>
<comment type="caution">
    <text evidence="2">The sequence shown here is derived from an EMBL/GenBank/DDBJ whole genome shotgun (WGS) entry which is preliminary data.</text>
</comment>
<dbReference type="SUPFAM" id="SSF47413">
    <property type="entry name" value="lambda repressor-like DNA-binding domains"/>
    <property type="match status" value="1"/>
</dbReference>
<gene>
    <name evidence="2" type="ORF">FMM72_16355</name>
</gene>
<dbReference type="CDD" id="cd00093">
    <property type="entry name" value="HTH_XRE"/>
    <property type="match status" value="1"/>
</dbReference>
<dbReference type="RefSeq" id="WP_162222081.1">
    <property type="nucleotide sequence ID" value="NZ_JANJZM010000011.1"/>
</dbReference>
<dbReference type="SMART" id="SM00530">
    <property type="entry name" value="HTH_XRE"/>
    <property type="match status" value="1"/>
</dbReference>
<dbReference type="EMBL" id="VIQT01000024">
    <property type="protein sequence ID" value="NDO40759.1"/>
    <property type="molecule type" value="Genomic_DNA"/>
</dbReference>
<protein>
    <submittedName>
        <fullName evidence="2">Helix-turn-helix transcriptional regulator</fullName>
    </submittedName>
</protein>
<proteinExistence type="predicted"/>
<evidence type="ECO:0000259" key="1">
    <source>
        <dbReference type="PROSITE" id="PS50943"/>
    </source>
</evidence>
<evidence type="ECO:0000313" key="2">
    <source>
        <dbReference type="EMBL" id="NDO40759.1"/>
    </source>
</evidence>
<dbReference type="GO" id="GO:0003677">
    <property type="term" value="F:DNA binding"/>
    <property type="evidence" value="ECO:0007669"/>
    <property type="project" value="InterPro"/>
</dbReference>
<dbReference type="PROSITE" id="PS50943">
    <property type="entry name" value="HTH_CROC1"/>
    <property type="match status" value="1"/>
</dbReference>
<accession>A0A845SUL2</accession>
<dbReference type="InterPro" id="IPR010982">
    <property type="entry name" value="Lambda_DNA-bd_dom_sf"/>
</dbReference>
<dbReference type="Pfam" id="PF01381">
    <property type="entry name" value="HTH_3"/>
    <property type="match status" value="1"/>
</dbReference>